<dbReference type="EMBL" id="BSXU01006411">
    <property type="protein sequence ID" value="GMG55865.1"/>
    <property type="molecule type" value="Genomic_DNA"/>
</dbReference>
<dbReference type="AlphaFoldDB" id="A0A9W6Z656"/>
<evidence type="ECO:0000313" key="2">
    <source>
        <dbReference type="EMBL" id="GMG55865.1"/>
    </source>
</evidence>
<gene>
    <name evidence="2" type="ORF">Amon01_000793400</name>
</gene>
<evidence type="ECO:0000256" key="1">
    <source>
        <dbReference type="SAM" id="MobiDB-lite"/>
    </source>
</evidence>
<organism evidence="2 3">
    <name type="scientific">Ambrosiozyma monospora</name>
    <name type="common">Yeast</name>
    <name type="synonym">Endomycopsis monosporus</name>
    <dbReference type="NCBI Taxonomy" id="43982"/>
    <lineage>
        <taxon>Eukaryota</taxon>
        <taxon>Fungi</taxon>
        <taxon>Dikarya</taxon>
        <taxon>Ascomycota</taxon>
        <taxon>Saccharomycotina</taxon>
        <taxon>Pichiomycetes</taxon>
        <taxon>Pichiales</taxon>
        <taxon>Pichiaceae</taxon>
        <taxon>Ambrosiozyma</taxon>
    </lineage>
</organism>
<comment type="caution">
    <text evidence="2">The sequence shown here is derived from an EMBL/GenBank/DDBJ whole genome shotgun (WGS) entry which is preliminary data.</text>
</comment>
<keyword evidence="3" id="KW-1185">Reference proteome</keyword>
<sequence>MKLTSHEESNIILVGEEIANIMPNYPETNLEIYSVPKSINDLDPNDDDENIDAALISRNLTPLRQYIKELEIPIGVSGINHFTRLQKLKLHITDIENSMISNIKLVNYSLQKLTISGKPMATPLKMSLLGTTKLKSLLFENVVIDSDTFDTLPETTTKLQLTKCLVSGTITLPKSLSVLKLWHSFPRINCIARSQFTPGVKLGLRWIPDDENTEIVSSSKIIIDMASCLREVKLEPKYGRPSYAKLVPIGFDLHDSYGATIGNTGNNRPCMSLEFGEDVKTMVRTNYYQKLCYLYPVNNQKPYRELLTNIVMACMQCFEIKPETETPTSRTPDAGVDDENGNGVVSDTEGNGIKFNDNESAFDGKLEALFEMVKDVLECELVRVESKTPFPPLVNF</sequence>
<dbReference type="Proteomes" id="UP001165063">
    <property type="component" value="Unassembled WGS sequence"/>
</dbReference>
<evidence type="ECO:0000313" key="3">
    <source>
        <dbReference type="Proteomes" id="UP001165063"/>
    </source>
</evidence>
<proteinExistence type="predicted"/>
<name>A0A9W6Z656_AMBMO</name>
<accession>A0A9W6Z656</accession>
<reference evidence="2" key="1">
    <citation type="submission" date="2023-04" db="EMBL/GenBank/DDBJ databases">
        <title>Ambrosiozyma monospora NBRC 1965.</title>
        <authorList>
            <person name="Ichikawa N."/>
            <person name="Sato H."/>
            <person name="Tonouchi N."/>
        </authorList>
    </citation>
    <scope>NUCLEOTIDE SEQUENCE</scope>
    <source>
        <strain evidence="2">NBRC 1965</strain>
    </source>
</reference>
<protein>
    <submittedName>
        <fullName evidence="2">Unnamed protein product</fullName>
    </submittedName>
</protein>
<feature type="region of interest" description="Disordered" evidence="1">
    <location>
        <begin position="324"/>
        <end position="352"/>
    </location>
</feature>
<dbReference type="SUPFAM" id="SSF52047">
    <property type="entry name" value="RNI-like"/>
    <property type="match status" value="1"/>
</dbReference>